<dbReference type="Proteomes" id="UP000502005">
    <property type="component" value="Plasmid pNE1B"/>
</dbReference>
<accession>A0A6B9GAJ4</accession>
<evidence type="ECO:0000259" key="3">
    <source>
        <dbReference type="Pfam" id="PF01361"/>
    </source>
</evidence>
<protein>
    <submittedName>
        <fullName evidence="4">Tautomerase PptA</fullName>
    </submittedName>
</protein>
<dbReference type="InterPro" id="IPR017284">
    <property type="entry name" value="Tautomerase_PptA"/>
</dbReference>
<dbReference type="PIRSF" id="PIRSF037799">
    <property type="entry name" value="Tautomer_YdcE_prd"/>
    <property type="match status" value="1"/>
</dbReference>
<dbReference type="Pfam" id="PF01361">
    <property type="entry name" value="Tautomerase"/>
    <property type="match status" value="1"/>
</dbReference>
<reference evidence="4 5" key="1">
    <citation type="submission" date="2017-11" db="EMBL/GenBank/DDBJ databases">
        <title>Genome sequence of Pantoea cypripedii NE1.</title>
        <authorList>
            <person name="Nascimento F.X."/>
        </authorList>
    </citation>
    <scope>NUCLEOTIDE SEQUENCE [LARGE SCALE GENOMIC DNA]</scope>
    <source>
        <strain evidence="4 5">NE1</strain>
        <plasmid evidence="5">pne1b</plasmid>
    </source>
</reference>
<feature type="active site" description="Proton acceptor; via imino nitrogen" evidence="2">
    <location>
        <position position="2"/>
    </location>
</feature>
<dbReference type="GO" id="GO:0016862">
    <property type="term" value="F:intramolecular oxidoreductase activity, interconverting keto- and enol-groups"/>
    <property type="evidence" value="ECO:0007669"/>
    <property type="project" value="InterPro"/>
</dbReference>
<evidence type="ECO:0000256" key="2">
    <source>
        <dbReference type="PIRSR" id="PIRSR037799-1"/>
    </source>
</evidence>
<evidence type="ECO:0000313" key="5">
    <source>
        <dbReference type="Proteomes" id="UP000502005"/>
    </source>
</evidence>
<evidence type="ECO:0000256" key="1">
    <source>
        <dbReference type="ARBA" id="ARBA00023235"/>
    </source>
</evidence>
<sequence length="76" mass="8546">MPHVDIKCLPRHLTEQQLEALAEDITAALIKNLGTTDDAVSIALNEITSDQWKSDVYDTIIKPHLAELIKKPGYQY</sequence>
<evidence type="ECO:0000313" key="4">
    <source>
        <dbReference type="EMBL" id="QGY32833.1"/>
    </source>
</evidence>
<keyword evidence="1" id="KW-0413">Isomerase</keyword>
<dbReference type="InterPro" id="IPR014347">
    <property type="entry name" value="Tautomerase/MIF_sf"/>
</dbReference>
<dbReference type="SUPFAM" id="SSF55331">
    <property type="entry name" value="Tautomerase/MIF"/>
    <property type="match status" value="1"/>
</dbReference>
<keyword evidence="4" id="KW-0614">Plasmid</keyword>
<dbReference type="GO" id="GO:0005737">
    <property type="term" value="C:cytoplasm"/>
    <property type="evidence" value="ECO:0007669"/>
    <property type="project" value="InterPro"/>
</dbReference>
<dbReference type="RefSeq" id="WP_208718725.1">
    <property type="nucleotide sequence ID" value="NZ_CP024770.1"/>
</dbReference>
<dbReference type="EMBL" id="CP024770">
    <property type="protein sequence ID" value="QGY32833.1"/>
    <property type="molecule type" value="Genomic_DNA"/>
</dbReference>
<gene>
    <name evidence="4" type="ORF">CUN67_28250</name>
</gene>
<proteinExistence type="predicted"/>
<feature type="domain" description="4-oxalocrotonate tautomerase-like" evidence="3">
    <location>
        <begin position="2"/>
        <end position="52"/>
    </location>
</feature>
<name>A0A6B9GAJ4_PANCY</name>
<dbReference type="NCBIfam" id="NF002324">
    <property type="entry name" value="PRK01271.1"/>
    <property type="match status" value="1"/>
</dbReference>
<dbReference type="AlphaFoldDB" id="A0A6B9GAJ4"/>
<dbReference type="InterPro" id="IPR004370">
    <property type="entry name" value="4-OT-like_dom"/>
</dbReference>
<dbReference type="Gene3D" id="3.30.429.10">
    <property type="entry name" value="Macrophage Migration Inhibitory Factor"/>
    <property type="match status" value="1"/>
</dbReference>
<geneLocation type="plasmid" evidence="5">
    <name>pne1b</name>
</geneLocation>
<organism evidence="4 5">
    <name type="scientific">Pantoea cypripedii</name>
    <name type="common">Pectobacterium cypripedii</name>
    <name type="synonym">Erwinia cypripedii</name>
    <dbReference type="NCBI Taxonomy" id="55209"/>
    <lineage>
        <taxon>Bacteria</taxon>
        <taxon>Pseudomonadati</taxon>
        <taxon>Pseudomonadota</taxon>
        <taxon>Gammaproteobacteria</taxon>
        <taxon>Enterobacterales</taxon>
        <taxon>Erwiniaceae</taxon>
        <taxon>Pantoea</taxon>
    </lineage>
</organism>